<dbReference type="Proteomes" id="UP000182237">
    <property type="component" value="Chromosome I"/>
</dbReference>
<evidence type="ECO:0000313" key="1">
    <source>
        <dbReference type="EMBL" id="SDR77215.1"/>
    </source>
</evidence>
<reference evidence="1 2" key="1">
    <citation type="submission" date="2016-10" db="EMBL/GenBank/DDBJ databases">
        <authorList>
            <person name="de Groot N.N."/>
        </authorList>
    </citation>
    <scope>NUCLEOTIDE SEQUENCE [LARGE SCALE GENOMIC DNA]</scope>
    <source>
        <strain evidence="1 2">DSM 45434</strain>
    </source>
</reference>
<name>A0A1H1LT91_9CORY</name>
<gene>
    <name evidence="1" type="ORF">SAMN04488539_0314</name>
</gene>
<keyword evidence="2" id="KW-1185">Reference proteome</keyword>
<evidence type="ECO:0000313" key="2">
    <source>
        <dbReference type="Proteomes" id="UP000182237"/>
    </source>
</evidence>
<dbReference type="RefSeq" id="WP_155860773.1">
    <property type="nucleotide sequence ID" value="NZ_LT629765.1"/>
</dbReference>
<sequence length="74" mass="8025">MTTLPSDSQQPGLKLRASIPAGKAAPGMVMWSPEHGEDRTIREINSLPGGGWRIQYTAGGGRTWPPDLDINIRL</sequence>
<dbReference type="EMBL" id="LT629765">
    <property type="protein sequence ID" value="SDR77215.1"/>
    <property type="molecule type" value="Genomic_DNA"/>
</dbReference>
<proteinExistence type="predicted"/>
<protein>
    <submittedName>
        <fullName evidence="1">Uncharacterized protein</fullName>
    </submittedName>
</protein>
<dbReference type="AlphaFoldDB" id="A0A1H1LT91"/>
<organism evidence="1 2">
    <name type="scientific">Corynebacterium timonense</name>
    <dbReference type="NCBI Taxonomy" id="441500"/>
    <lineage>
        <taxon>Bacteria</taxon>
        <taxon>Bacillati</taxon>
        <taxon>Actinomycetota</taxon>
        <taxon>Actinomycetes</taxon>
        <taxon>Mycobacteriales</taxon>
        <taxon>Corynebacteriaceae</taxon>
        <taxon>Corynebacterium</taxon>
    </lineage>
</organism>
<dbReference type="STRING" id="1203190.GCA_000312345_00455"/>
<accession>A0A1H1LT91</accession>